<protein>
    <recommendedName>
        <fullName evidence="3 9">Chaperone protein DnaK</fullName>
    </recommendedName>
    <alternativeName>
        <fullName evidence="9">HSP70</fullName>
    </alternativeName>
    <alternativeName>
        <fullName evidence="9">Heat shock 70 kDa protein</fullName>
    </alternativeName>
    <alternativeName>
        <fullName evidence="9">Heat shock protein 70</fullName>
    </alternativeName>
</protein>
<dbReference type="Gene3D" id="1.20.1270.10">
    <property type="match status" value="1"/>
</dbReference>
<dbReference type="FunFam" id="1.20.1270.10:FF:000001">
    <property type="entry name" value="Molecular chaperone DnaK"/>
    <property type="match status" value="1"/>
</dbReference>
<dbReference type="Gene3D" id="2.60.34.10">
    <property type="entry name" value="Substrate Binding Domain Of DNAk, Chain A, domain 1"/>
    <property type="match status" value="1"/>
</dbReference>
<keyword evidence="5 9" id="KW-0547">Nucleotide-binding</keyword>
<dbReference type="PANTHER" id="PTHR19375">
    <property type="entry name" value="HEAT SHOCK PROTEIN 70KDA"/>
    <property type="match status" value="1"/>
</dbReference>
<dbReference type="EMBL" id="ABYO01000282">
    <property type="protein sequence ID" value="EEI85329.1"/>
    <property type="molecule type" value="Genomic_DNA"/>
</dbReference>
<gene>
    <name evidence="9 12" type="primary">dnaK</name>
    <name evidence="12" type="ORF">HMPREF0072_2129</name>
</gene>
<name>C2BIF9_9FIRM</name>
<evidence type="ECO:0000256" key="9">
    <source>
        <dbReference type="HAMAP-Rule" id="MF_00332"/>
    </source>
</evidence>
<dbReference type="eggNOG" id="COG0443">
    <property type="taxonomic scope" value="Bacteria"/>
</dbReference>
<dbReference type="InterPro" id="IPR029048">
    <property type="entry name" value="HSP70_C_sf"/>
</dbReference>
<evidence type="ECO:0000256" key="10">
    <source>
        <dbReference type="RuleBase" id="RU003322"/>
    </source>
</evidence>
<dbReference type="Gene3D" id="3.90.640.10">
    <property type="entry name" value="Actin, Chain A, domain 4"/>
    <property type="match status" value="1"/>
</dbReference>
<organism evidence="12 13">
    <name type="scientific">Anaerococcus lactolyticus ATCC 51172</name>
    <dbReference type="NCBI Taxonomy" id="525254"/>
    <lineage>
        <taxon>Bacteria</taxon>
        <taxon>Bacillati</taxon>
        <taxon>Bacillota</taxon>
        <taxon>Tissierellia</taxon>
        <taxon>Tissierellales</taxon>
        <taxon>Peptoniphilaceae</taxon>
        <taxon>Anaerococcus</taxon>
    </lineage>
</organism>
<dbReference type="InterPro" id="IPR029047">
    <property type="entry name" value="HSP70_peptide-bd_sf"/>
</dbReference>
<evidence type="ECO:0000256" key="2">
    <source>
        <dbReference type="ARBA" id="ARBA00007381"/>
    </source>
</evidence>
<dbReference type="FunFam" id="3.90.640.10:FF:000003">
    <property type="entry name" value="Molecular chaperone DnaK"/>
    <property type="match status" value="1"/>
</dbReference>
<dbReference type="CDD" id="cd10234">
    <property type="entry name" value="ASKHA_NBD_HSP70_DnaK-like"/>
    <property type="match status" value="1"/>
</dbReference>
<keyword evidence="6 9" id="KW-0067">ATP-binding</keyword>
<dbReference type="HOGENOM" id="CLU_005965_2_4_9"/>
<dbReference type="Proteomes" id="UP000005984">
    <property type="component" value="Unassembled WGS sequence"/>
</dbReference>
<keyword evidence="7 9" id="KW-0346">Stress response</keyword>
<dbReference type="HAMAP" id="MF_00332">
    <property type="entry name" value="DnaK"/>
    <property type="match status" value="1"/>
</dbReference>
<dbReference type="InterPro" id="IPR043129">
    <property type="entry name" value="ATPase_NBD"/>
</dbReference>
<dbReference type="GO" id="GO:0140662">
    <property type="term" value="F:ATP-dependent protein folding chaperone"/>
    <property type="evidence" value="ECO:0007669"/>
    <property type="project" value="InterPro"/>
</dbReference>
<evidence type="ECO:0000256" key="8">
    <source>
        <dbReference type="ARBA" id="ARBA00023186"/>
    </source>
</evidence>
<dbReference type="InterPro" id="IPR012725">
    <property type="entry name" value="Chaperone_DnaK"/>
</dbReference>
<proteinExistence type="evidence at transcript level"/>
<dbReference type="FunFam" id="3.30.420.40:FF:000071">
    <property type="entry name" value="Molecular chaperone DnaK"/>
    <property type="match status" value="1"/>
</dbReference>
<evidence type="ECO:0000256" key="1">
    <source>
        <dbReference type="ARBA" id="ARBA00002290"/>
    </source>
</evidence>
<comment type="caution">
    <text evidence="12">The sequence shown here is derived from an EMBL/GenBank/DDBJ whole genome shotgun (WGS) entry which is preliminary data.</text>
</comment>
<feature type="modified residue" description="Phosphothreonine; by autocatalysis" evidence="9">
    <location>
        <position position="176"/>
    </location>
</feature>
<dbReference type="PROSITE" id="PS01036">
    <property type="entry name" value="HSP70_3"/>
    <property type="match status" value="1"/>
</dbReference>
<evidence type="ECO:0000313" key="13">
    <source>
        <dbReference type="Proteomes" id="UP000005984"/>
    </source>
</evidence>
<dbReference type="GO" id="GO:0005524">
    <property type="term" value="F:ATP binding"/>
    <property type="evidence" value="ECO:0007669"/>
    <property type="project" value="UniProtKB-UniRule"/>
</dbReference>
<dbReference type="NCBIfam" id="TIGR02350">
    <property type="entry name" value="prok_dnaK"/>
    <property type="match status" value="1"/>
</dbReference>
<feature type="coiled-coil region" evidence="11">
    <location>
        <begin position="509"/>
        <end position="546"/>
    </location>
</feature>
<dbReference type="SUPFAM" id="SSF100934">
    <property type="entry name" value="Heat shock protein 70kD (HSP70), C-terminal subdomain"/>
    <property type="match status" value="1"/>
</dbReference>
<dbReference type="InterPro" id="IPR013126">
    <property type="entry name" value="Hsp_70_fam"/>
</dbReference>
<evidence type="ECO:0000256" key="3">
    <source>
        <dbReference type="ARBA" id="ARBA00014415"/>
    </source>
</evidence>
<dbReference type="FunFam" id="2.60.34.10:FF:000014">
    <property type="entry name" value="Chaperone protein DnaK HSP70"/>
    <property type="match status" value="1"/>
</dbReference>
<dbReference type="PROSITE" id="PS00329">
    <property type="entry name" value="HSP70_2"/>
    <property type="match status" value="1"/>
</dbReference>
<dbReference type="STRING" id="525254.HMPREF0072_2129"/>
<evidence type="ECO:0000256" key="5">
    <source>
        <dbReference type="ARBA" id="ARBA00022741"/>
    </source>
</evidence>
<keyword evidence="13" id="KW-1185">Reference proteome</keyword>
<sequence>MAKIIGIDLGTTNSAVAVMEGGTPTIIPNSEGNRTTPSVVAFSKDGERLVGETAKRQAITNPHRTISSVKREMGHDWKSPEIDGKQYTPEEISAMILQKLKADAEAYLNDKVTNAVITVPAYFTDAQRQATKDAGQIAGLKVDRIINEPTAAALAYGMDKETDQSKIMVYDLGGGTFDVSILEVGDGVFEVLATRGNNKLGGDDFDNAVVDYLASEFKKESGVDLTKDLTAMQRLKDAAEKAKKELSSTLTTNVNLPFITAVDGQPVHLDINLSRAKFDELTHDLVEKTRKPVEDALHDAGLSASDIDKVLLVGGSTRVPAVQELVKKIIGKEPQKDINPDESVAIGAAIQGGVLTGEVKDLLLLDVTPLSLGIETLGGVATKLIERNTTIPTKKSQIFTTAADGQTEVDIHVVQGEREMAADNTTLGRFQLTGIPAARRGVPQIEVTFDIDANGIVNVTAKDQGSGKEQKITITSSSNLSEEEIDKKIKEAEKFAEEDKKKKEDIDAKNNAENLVYQARKTVEDAKLEGADKENIEAKAKKLEEAIGANDIDKIKSLSEELTNEIYKVSEKMYKANEANAGTNGASNEDVVDADYEVIDEDEE</sequence>
<evidence type="ECO:0000256" key="11">
    <source>
        <dbReference type="SAM" id="Coils"/>
    </source>
</evidence>
<evidence type="ECO:0000313" key="12">
    <source>
        <dbReference type="EMBL" id="EEI85329.1"/>
    </source>
</evidence>
<dbReference type="Pfam" id="PF00012">
    <property type="entry name" value="HSP70"/>
    <property type="match status" value="1"/>
</dbReference>
<keyword evidence="4 9" id="KW-0597">Phosphoprotein</keyword>
<keyword evidence="8 9" id="KW-0143">Chaperone</keyword>
<dbReference type="InterPro" id="IPR018181">
    <property type="entry name" value="Heat_shock_70_CS"/>
</dbReference>
<dbReference type="AlphaFoldDB" id="C2BIF9"/>
<dbReference type="SUPFAM" id="SSF100920">
    <property type="entry name" value="Heat shock protein 70kD (HSP70), peptide-binding domain"/>
    <property type="match status" value="1"/>
</dbReference>
<accession>C2BIF9</accession>
<dbReference type="SUPFAM" id="SSF53067">
    <property type="entry name" value="Actin-like ATPase domain"/>
    <property type="match status" value="2"/>
</dbReference>
<comment type="function">
    <text evidence="1 9">Acts as a chaperone.</text>
</comment>
<evidence type="ECO:0000256" key="4">
    <source>
        <dbReference type="ARBA" id="ARBA00022553"/>
    </source>
</evidence>
<dbReference type="Gene3D" id="3.30.420.40">
    <property type="match status" value="2"/>
</dbReference>
<keyword evidence="11" id="KW-0175">Coiled coil</keyword>
<reference evidence="12 13" key="1">
    <citation type="submission" date="2008-10" db="EMBL/GenBank/DDBJ databases">
        <authorList>
            <person name="Qin X."/>
            <person name="Bachman B."/>
            <person name="Battles P."/>
            <person name="Bell A."/>
            <person name="Bess C."/>
            <person name="Bickham C."/>
            <person name="Chaboub L."/>
            <person name="Chen D."/>
            <person name="Coyle M."/>
            <person name="Deiros D.R."/>
            <person name="Dinh H."/>
            <person name="Forbes L."/>
            <person name="Fowler G."/>
            <person name="Francisco L."/>
            <person name="Fu Q."/>
            <person name="Gubbala S."/>
            <person name="Hale W."/>
            <person name="Han Y."/>
            <person name="Hemphill L."/>
            <person name="Highlander S.K."/>
            <person name="Hirani K."/>
            <person name="Hogues M."/>
            <person name="Jackson L."/>
            <person name="Jakkamsetti A."/>
            <person name="Javaid M."/>
            <person name="Jiang H."/>
            <person name="Korchina V."/>
            <person name="Kovar C."/>
            <person name="Lara F."/>
            <person name="Lee S."/>
            <person name="Mata R."/>
            <person name="Mathew T."/>
            <person name="Moen C."/>
            <person name="Morales K."/>
            <person name="Munidasa M."/>
            <person name="Nazareth L."/>
            <person name="Ngo R."/>
            <person name="Nguyen L."/>
            <person name="Okwuonu G."/>
            <person name="Ongeri F."/>
            <person name="Patil S."/>
            <person name="Petrosino J."/>
            <person name="Pham C."/>
            <person name="Pham P."/>
            <person name="Pu L.-L."/>
            <person name="Puazo M."/>
            <person name="Raj R."/>
            <person name="Reid J."/>
            <person name="Rouhana J."/>
            <person name="Saada N."/>
            <person name="Shang Y."/>
            <person name="Simmons D."/>
            <person name="Thornton R."/>
            <person name="Warren J."/>
            <person name="Weissenberger G."/>
            <person name="Zhang J."/>
            <person name="Zhang L."/>
            <person name="Zhou C."/>
            <person name="Zhu D."/>
            <person name="Muzny D."/>
            <person name="Worley K."/>
            <person name="Gibbs R."/>
        </authorList>
    </citation>
    <scope>NUCLEOTIDE SEQUENCE [LARGE SCALE GENOMIC DNA]</scope>
    <source>
        <strain evidence="12 13">ATCC 51172</strain>
    </source>
</reference>
<dbReference type="PRINTS" id="PR00301">
    <property type="entry name" value="HEATSHOCK70"/>
</dbReference>
<evidence type="ECO:0000256" key="7">
    <source>
        <dbReference type="ARBA" id="ARBA00023016"/>
    </source>
</evidence>
<comment type="similarity">
    <text evidence="2 9 10">Belongs to the heat shock protein 70 family.</text>
</comment>
<dbReference type="NCBIfam" id="NF001413">
    <property type="entry name" value="PRK00290.1"/>
    <property type="match status" value="1"/>
</dbReference>
<feature type="coiled-coil region" evidence="11">
    <location>
        <begin position="225"/>
        <end position="252"/>
    </location>
</feature>
<dbReference type="PROSITE" id="PS00297">
    <property type="entry name" value="HSP70_1"/>
    <property type="match status" value="1"/>
</dbReference>
<comment type="induction">
    <text evidence="9">By stress conditions e.g. heat shock.</text>
</comment>
<evidence type="ECO:0000256" key="6">
    <source>
        <dbReference type="ARBA" id="ARBA00022840"/>
    </source>
</evidence>
<dbReference type="GO" id="GO:0051082">
    <property type="term" value="F:unfolded protein binding"/>
    <property type="evidence" value="ECO:0007669"/>
    <property type="project" value="InterPro"/>
</dbReference>
<dbReference type="RefSeq" id="WP_004828817.1">
    <property type="nucleotide sequence ID" value="NZ_GG666047.1"/>
</dbReference>